<gene>
    <name evidence="1" type="ORF">F0145_06945</name>
</gene>
<dbReference type="GO" id="GO:0008757">
    <property type="term" value="F:S-adenosylmethionine-dependent methyltransferase activity"/>
    <property type="evidence" value="ECO:0007669"/>
    <property type="project" value="TreeGrafter"/>
</dbReference>
<protein>
    <submittedName>
        <fullName evidence="1">Class I SAM-dependent methyltransferase</fullName>
    </submittedName>
</protein>
<reference evidence="1 2" key="1">
    <citation type="submission" date="2019-09" db="EMBL/GenBank/DDBJ databases">
        <title>Genome sequence and assembly of Adhaeribacter sp.</title>
        <authorList>
            <person name="Chhetri G."/>
        </authorList>
    </citation>
    <scope>NUCLEOTIDE SEQUENCE [LARGE SCALE GENOMIC DNA]</scope>
    <source>
        <strain evidence="1 2">DK36</strain>
    </source>
</reference>
<keyword evidence="1" id="KW-0808">Transferase</keyword>
<sequence length="252" mass="29417">MMNELLEKIFSTGEFVNKKREPVKIHSETPKYQCEFLQQLIRENQCSRSIEIGFAYGLSTLAITEQITKNGGIHLVIDPFEYEHWEGNGLDLIEQAGYLPSLTFVEDFSYKVLPELLKQEKQFDFAYIDSTKVFDFLMVDFFYLDKIMAKNGIIVFDDVNFPGIRKLLRLIAQFPHYEVLSQTPVNPEGPKAHNINSIIKKLPRVNTYLKQKVKSLINLELLKDAKLGINNHCVALRKIDSDHRNWYWHLEF</sequence>
<dbReference type="InterPro" id="IPR050362">
    <property type="entry name" value="Cation-dep_OMT"/>
</dbReference>
<dbReference type="Proteomes" id="UP000323426">
    <property type="component" value="Unassembled WGS sequence"/>
</dbReference>
<accession>A0A5M6DNC2</accession>
<dbReference type="PANTHER" id="PTHR10509">
    <property type="entry name" value="O-METHYLTRANSFERASE-RELATED"/>
    <property type="match status" value="1"/>
</dbReference>
<dbReference type="SUPFAM" id="SSF53335">
    <property type="entry name" value="S-adenosyl-L-methionine-dependent methyltransferases"/>
    <property type="match status" value="1"/>
</dbReference>
<evidence type="ECO:0000313" key="1">
    <source>
        <dbReference type="EMBL" id="KAA5547680.1"/>
    </source>
</evidence>
<dbReference type="Pfam" id="PF13578">
    <property type="entry name" value="Methyltransf_24"/>
    <property type="match status" value="1"/>
</dbReference>
<dbReference type="GO" id="GO:0032259">
    <property type="term" value="P:methylation"/>
    <property type="evidence" value="ECO:0007669"/>
    <property type="project" value="UniProtKB-KW"/>
</dbReference>
<dbReference type="PANTHER" id="PTHR10509:SF14">
    <property type="entry name" value="CAFFEOYL-COA O-METHYLTRANSFERASE 3-RELATED"/>
    <property type="match status" value="1"/>
</dbReference>
<keyword evidence="1" id="KW-0489">Methyltransferase</keyword>
<name>A0A5M6DNC2_9BACT</name>
<dbReference type="Gene3D" id="3.40.50.150">
    <property type="entry name" value="Vaccinia Virus protein VP39"/>
    <property type="match status" value="1"/>
</dbReference>
<dbReference type="RefSeq" id="WP_150087599.1">
    <property type="nucleotide sequence ID" value="NZ_VWSF01000004.1"/>
</dbReference>
<dbReference type="AlphaFoldDB" id="A0A5M6DNC2"/>
<dbReference type="InterPro" id="IPR029063">
    <property type="entry name" value="SAM-dependent_MTases_sf"/>
</dbReference>
<dbReference type="EMBL" id="VWSF01000004">
    <property type="protein sequence ID" value="KAA5547680.1"/>
    <property type="molecule type" value="Genomic_DNA"/>
</dbReference>
<proteinExistence type="predicted"/>
<organism evidence="1 2">
    <name type="scientific">Adhaeribacter rhizoryzae</name>
    <dbReference type="NCBI Taxonomy" id="2607907"/>
    <lineage>
        <taxon>Bacteria</taxon>
        <taxon>Pseudomonadati</taxon>
        <taxon>Bacteroidota</taxon>
        <taxon>Cytophagia</taxon>
        <taxon>Cytophagales</taxon>
        <taxon>Hymenobacteraceae</taxon>
        <taxon>Adhaeribacter</taxon>
    </lineage>
</organism>
<comment type="caution">
    <text evidence="1">The sequence shown here is derived from an EMBL/GenBank/DDBJ whole genome shotgun (WGS) entry which is preliminary data.</text>
</comment>
<keyword evidence="2" id="KW-1185">Reference proteome</keyword>
<evidence type="ECO:0000313" key="2">
    <source>
        <dbReference type="Proteomes" id="UP000323426"/>
    </source>
</evidence>